<comment type="caution">
    <text evidence="1">The sequence shown here is derived from an EMBL/GenBank/DDBJ whole genome shotgun (WGS) entry which is preliminary data.</text>
</comment>
<evidence type="ECO:0000313" key="2">
    <source>
        <dbReference type="Proteomes" id="UP000664859"/>
    </source>
</evidence>
<keyword evidence="2" id="KW-1185">Reference proteome</keyword>
<evidence type="ECO:0000313" key="1">
    <source>
        <dbReference type="EMBL" id="KAG5191196.1"/>
    </source>
</evidence>
<reference evidence="1" key="1">
    <citation type="submission" date="2021-02" db="EMBL/GenBank/DDBJ databases">
        <title>First Annotated Genome of the Yellow-green Alga Tribonema minus.</title>
        <authorList>
            <person name="Mahan K.M."/>
        </authorList>
    </citation>
    <scope>NUCLEOTIDE SEQUENCE</scope>
    <source>
        <strain evidence="1">UTEX B ZZ1240</strain>
    </source>
</reference>
<organism evidence="1 2">
    <name type="scientific">Tribonema minus</name>
    <dbReference type="NCBI Taxonomy" id="303371"/>
    <lineage>
        <taxon>Eukaryota</taxon>
        <taxon>Sar</taxon>
        <taxon>Stramenopiles</taxon>
        <taxon>Ochrophyta</taxon>
        <taxon>PX clade</taxon>
        <taxon>Xanthophyceae</taxon>
        <taxon>Tribonematales</taxon>
        <taxon>Tribonemataceae</taxon>
        <taxon>Tribonema</taxon>
    </lineage>
</organism>
<gene>
    <name evidence="1" type="ORF">JKP88DRAFT_231366</name>
</gene>
<dbReference type="Proteomes" id="UP000664859">
    <property type="component" value="Unassembled WGS sequence"/>
</dbReference>
<sequence length="191" mass="19272">MVACVVRFTNPTDDAVALRIGGAACAVAAARPPLRALACTPRHAAADAAAVAEEEADAVMTDVESVAFELEPAEDEYLASMSDGAPPALPPELLARALLLPPPADARGAAAALLHAQGNSAWVRIVADCIVPPPPPPPPPPLDTDTEDATSALLVVIDFALSVRTGGGGGSGEGGMTVPVEVVCPARLQFT</sequence>
<protein>
    <submittedName>
        <fullName evidence="1">Uncharacterized protein</fullName>
    </submittedName>
</protein>
<accession>A0A835ZCG6</accession>
<name>A0A835ZCG6_9STRA</name>
<proteinExistence type="predicted"/>
<dbReference type="EMBL" id="JAFCMP010000022">
    <property type="protein sequence ID" value="KAG5191196.1"/>
    <property type="molecule type" value="Genomic_DNA"/>
</dbReference>
<dbReference type="AlphaFoldDB" id="A0A835ZCG6"/>